<proteinExistence type="predicted"/>
<name>A0A6I6JTC3_9BACT</name>
<organism evidence="1 2">
    <name type="scientific">Maribellus comscasis</name>
    <dbReference type="NCBI Taxonomy" id="2681766"/>
    <lineage>
        <taxon>Bacteria</taxon>
        <taxon>Pseudomonadati</taxon>
        <taxon>Bacteroidota</taxon>
        <taxon>Bacteroidia</taxon>
        <taxon>Marinilabiliales</taxon>
        <taxon>Prolixibacteraceae</taxon>
        <taxon>Maribellus</taxon>
    </lineage>
</organism>
<evidence type="ECO:0000313" key="1">
    <source>
        <dbReference type="EMBL" id="QGY46296.1"/>
    </source>
</evidence>
<keyword evidence="2" id="KW-1185">Reference proteome</keyword>
<dbReference type="Proteomes" id="UP000428260">
    <property type="component" value="Chromosome"/>
</dbReference>
<dbReference type="KEGG" id="mcos:GM418_22315"/>
<dbReference type="Gene3D" id="1.20.120.520">
    <property type="entry name" value="nmb1532 protein domain like"/>
    <property type="match status" value="1"/>
</dbReference>
<gene>
    <name evidence="1" type="ORF">GM418_22315</name>
</gene>
<protein>
    <recommendedName>
        <fullName evidence="3">Hemerythrin-like domain-containing protein</fullName>
    </recommendedName>
</protein>
<accession>A0A6I6JTC3</accession>
<dbReference type="EMBL" id="CP046401">
    <property type="protein sequence ID" value="QGY46296.1"/>
    <property type="molecule type" value="Genomic_DNA"/>
</dbReference>
<dbReference type="AlphaFoldDB" id="A0A6I6JTC3"/>
<evidence type="ECO:0000313" key="2">
    <source>
        <dbReference type="Proteomes" id="UP000428260"/>
    </source>
</evidence>
<evidence type="ECO:0008006" key="3">
    <source>
        <dbReference type="Google" id="ProtNLM"/>
    </source>
</evidence>
<sequence length="239" mass="28329">MYQTKKTFIKPRMKMLDLIFENPSLLLMMEHFDMNIVVRNKTVEQICNENQINQQVFINVANLYNGFNIANTKDIDRSDTESIILFLKNSHRYYLDEKIPEIHDCINGLYAKNNIPEIRLVGRFFDEYSQEVKEHLNYEDVVAFPYFSALANNREHYDSEDKKFSAEEYREHHTDIETKLGELKNLLLKHIPLKQDGSLRRKLLTSLFELEYDLTIHSVIEESILIPLIKKIEKQKKIG</sequence>
<reference evidence="1 2" key="1">
    <citation type="submission" date="2019-11" db="EMBL/GenBank/DDBJ databases">
        <authorList>
            <person name="Zheng R.K."/>
            <person name="Sun C.M."/>
        </authorList>
    </citation>
    <scope>NUCLEOTIDE SEQUENCE [LARGE SCALE GENOMIC DNA]</scope>
    <source>
        <strain evidence="1 2">WC007</strain>
    </source>
</reference>